<dbReference type="EMBL" id="KV875103">
    <property type="protein sequence ID" value="OIW24421.1"/>
    <property type="molecule type" value="Genomic_DNA"/>
</dbReference>
<dbReference type="Gene3D" id="2.40.160.20">
    <property type="match status" value="1"/>
</dbReference>
<evidence type="ECO:0000313" key="1">
    <source>
        <dbReference type="EMBL" id="OIW24421.1"/>
    </source>
</evidence>
<dbReference type="Pfam" id="PF11578">
    <property type="entry name" value="DUF3237"/>
    <property type="match status" value="1"/>
</dbReference>
<keyword evidence="2" id="KW-1185">Reference proteome</keyword>
<sequence length="188" mass="20665">MAEDERAKNADPDLRSPMPSEFSAEAFTLPVPTLKHDFRLACKLAERISIGPTAAGGGHRNWIGLVGGHFNATWGSGIVIPGGQDNQVVGSDLSTHVDTQYLLKTDDGAHITVHTEGWRTVGPGGREALEKLFDPVAADSVSPRDYRFRLYINLETGDERYKHVNTCMWVGSGARLGRWVVYDAYRVL</sequence>
<dbReference type="Proteomes" id="UP000182658">
    <property type="component" value="Unassembled WGS sequence"/>
</dbReference>
<proteinExistence type="predicted"/>
<gene>
    <name evidence="1" type="ORF">CONLIGDRAFT_691732</name>
</gene>
<evidence type="ECO:0000313" key="2">
    <source>
        <dbReference type="Proteomes" id="UP000182658"/>
    </source>
</evidence>
<reference evidence="1 2" key="1">
    <citation type="submission" date="2016-10" db="EMBL/GenBank/DDBJ databases">
        <title>Draft genome sequence of Coniochaeta ligniaria NRRL30616, a lignocellulolytic fungus for bioabatement of inhibitors in plant biomass hydrolysates.</title>
        <authorList>
            <consortium name="DOE Joint Genome Institute"/>
            <person name="Jimenez D.J."/>
            <person name="Hector R.E."/>
            <person name="Riley R."/>
            <person name="Sun H."/>
            <person name="Grigoriev I.V."/>
            <person name="Van Elsas J.D."/>
            <person name="Nichols N.N."/>
        </authorList>
    </citation>
    <scope>NUCLEOTIDE SEQUENCE [LARGE SCALE GENOMIC DNA]</scope>
    <source>
        <strain evidence="1 2">NRRL 30616</strain>
    </source>
</reference>
<accession>A0A1J7IAE2</accession>
<dbReference type="PANTHER" id="PTHR37315">
    <property type="entry name" value="UPF0311 PROTEIN BLR7842"/>
    <property type="match status" value="1"/>
</dbReference>
<dbReference type="STRING" id="1408157.A0A1J7IAE2"/>
<protein>
    <submittedName>
        <fullName evidence="1">Uncharacterized protein</fullName>
    </submittedName>
</protein>
<dbReference type="OrthoDB" id="3549121at2759"/>
<dbReference type="InParanoid" id="A0A1J7IAE2"/>
<dbReference type="InterPro" id="IPR020915">
    <property type="entry name" value="UPF0311"/>
</dbReference>
<dbReference type="AlphaFoldDB" id="A0A1J7IAE2"/>
<organism evidence="1 2">
    <name type="scientific">Coniochaeta ligniaria NRRL 30616</name>
    <dbReference type="NCBI Taxonomy" id="1408157"/>
    <lineage>
        <taxon>Eukaryota</taxon>
        <taxon>Fungi</taxon>
        <taxon>Dikarya</taxon>
        <taxon>Ascomycota</taxon>
        <taxon>Pezizomycotina</taxon>
        <taxon>Sordariomycetes</taxon>
        <taxon>Sordariomycetidae</taxon>
        <taxon>Coniochaetales</taxon>
        <taxon>Coniochaetaceae</taxon>
        <taxon>Coniochaeta</taxon>
    </lineage>
</organism>
<dbReference type="PANTHER" id="PTHR37315:SF1">
    <property type="entry name" value="UPF0311 PROTEIN BLR7842"/>
    <property type="match status" value="1"/>
</dbReference>
<name>A0A1J7IAE2_9PEZI</name>